<evidence type="ECO:0000313" key="4">
    <source>
        <dbReference type="EMBL" id="KAK9286522.1"/>
    </source>
</evidence>
<keyword evidence="1" id="KW-0677">Repeat</keyword>
<protein>
    <recommendedName>
        <fullName evidence="3">K Homology domain-containing protein</fullName>
    </recommendedName>
</protein>
<dbReference type="SMART" id="SM00322">
    <property type="entry name" value="KH"/>
    <property type="match status" value="1"/>
</dbReference>
<dbReference type="PANTHER" id="PTHR10288">
    <property type="entry name" value="KH DOMAIN CONTAINING RNA BINDING PROTEIN"/>
    <property type="match status" value="1"/>
</dbReference>
<reference evidence="4 5" key="1">
    <citation type="journal article" date="2024" name="Plant J.">
        <title>Genome sequences and population genomics reveal climatic adaptation and genomic divergence between two closely related sweetgum species.</title>
        <authorList>
            <person name="Xu W.Q."/>
            <person name="Ren C.Q."/>
            <person name="Zhang X.Y."/>
            <person name="Comes H.P."/>
            <person name="Liu X.H."/>
            <person name="Li Y.G."/>
            <person name="Kettle C.J."/>
            <person name="Jalonen R."/>
            <person name="Gaisberger H."/>
            <person name="Ma Y.Z."/>
            <person name="Qiu Y.X."/>
        </authorList>
    </citation>
    <scope>NUCLEOTIDE SEQUENCE [LARGE SCALE GENOMIC DNA]</scope>
    <source>
        <strain evidence="4">Hangzhou</strain>
    </source>
</reference>
<proteinExistence type="predicted"/>
<dbReference type="GO" id="GO:0003723">
    <property type="term" value="F:RNA binding"/>
    <property type="evidence" value="ECO:0007669"/>
    <property type="project" value="UniProtKB-UniRule"/>
</dbReference>
<evidence type="ECO:0000256" key="2">
    <source>
        <dbReference type="PROSITE-ProRule" id="PRU00117"/>
    </source>
</evidence>
<sequence length="145" mass="15913">MIFGAENFTKGAHLVVSTKRSQVFYEVSRNPWSCEMHFFSGFTLNVSILSPEICLRFRFYAICGSRSAIVTNTTVEIVVPENVIGSVYGENGSNLARLRQISGAKVTVHEPRPGTRERIIVISGTPDETQAAQSLLQAFILTGSS</sequence>
<dbReference type="EMBL" id="JBBPBK010000004">
    <property type="protein sequence ID" value="KAK9286522.1"/>
    <property type="molecule type" value="Genomic_DNA"/>
</dbReference>
<organism evidence="4 5">
    <name type="scientific">Liquidambar formosana</name>
    <name type="common">Formosan gum</name>
    <dbReference type="NCBI Taxonomy" id="63359"/>
    <lineage>
        <taxon>Eukaryota</taxon>
        <taxon>Viridiplantae</taxon>
        <taxon>Streptophyta</taxon>
        <taxon>Embryophyta</taxon>
        <taxon>Tracheophyta</taxon>
        <taxon>Spermatophyta</taxon>
        <taxon>Magnoliopsida</taxon>
        <taxon>eudicotyledons</taxon>
        <taxon>Gunneridae</taxon>
        <taxon>Pentapetalae</taxon>
        <taxon>Saxifragales</taxon>
        <taxon>Altingiaceae</taxon>
        <taxon>Liquidambar</taxon>
    </lineage>
</organism>
<dbReference type="PROSITE" id="PS50084">
    <property type="entry name" value="KH_TYPE_1"/>
    <property type="match status" value="1"/>
</dbReference>
<dbReference type="AlphaFoldDB" id="A0AAP0X1E5"/>
<name>A0AAP0X1E5_LIQFO</name>
<comment type="caution">
    <text evidence="4">The sequence shown here is derived from an EMBL/GenBank/DDBJ whole genome shotgun (WGS) entry which is preliminary data.</text>
</comment>
<dbReference type="CDD" id="cd22462">
    <property type="entry name" value="KH-I_HEN4_like_rpt5"/>
    <property type="match status" value="1"/>
</dbReference>
<evidence type="ECO:0000256" key="1">
    <source>
        <dbReference type="ARBA" id="ARBA00022737"/>
    </source>
</evidence>
<keyword evidence="2" id="KW-0694">RNA-binding</keyword>
<dbReference type="InterPro" id="IPR036612">
    <property type="entry name" value="KH_dom_type_1_sf"/>
</dbReference>
<dbReference type="InterPro" id="IPR004087">
    <property type="entry name" value="KH_dom"/>
</dbReference>
<dbReference type="Proteomes" id="UP001415857">
    <property type="component" value="Unassembled WGS sequence"/>
</dbReference>
<evidence type="ECO:0000259" key="3">
    <source>
        <dbReference type="SMART" id="SM00322"/>
    </source>
</evidence>
<keyword evidence="5" id="KW-1185">Reference proteome</keyword>
<dbReference type="InterPro" id="IPR004088">
    <property type="entry name" value="KH_dom_type_1"/>
</dbReference>
<dbReference type="SUPFAM" id="SSF54791">
    <property type="entry name" value="Eukaryotic type KH-domain (KH-domain type I)"/>
    <property type="match status" value="1"/>
</dbReference>
<dbReference type="Pfam" id="PF00013">
    <property type="entry name" value="KH_1"/>
    <property type="match status" value="1"/>
</dbReference>
<evidence type="ECO:0000313" key="5">
    <source>
        <dbReference type="Proteomes" id="UP001415857"/>
    </source>
</evidence>
<dbReference type="Gene3D" id="3.30.1370.10">
    <property type="entry name" value="K Homology domain, type 1"/>
    <property type="match status" value="1"/>
</dbReference>
<gene>
    <name evidence="4" type="ORF">L1049_014920</name>
</gene>
<feature type="domain" description="K Homology" evidence="3">
    <location>
        <begin position="71"/>
        <end position="141"/>
    </location>
</feature>
<accession>A0AAP0X1E5</accession>